<gene>
    <name evidence="1" type="ORF">OB2597_07425</name>
</gene>
<dbReference type="Proteomes" id="UP000004318">
    <property type="component" value="Unassembled WGS sequence"/>
</dbReference>
<dbReference type="EMBL" id="AAMO01000001">
    <property type="protein sequence ID" value="EAQ05097.1"/>
    <property type="molecule type" value="Genomic_DNA"/>
</dbReference>
<name>A3TTX0_PSEBH</name>
<reference evidence="1 2" key="1">
    <citation type="journal article" date="2010" name="J. Bacteriol.">
        <title>Genome sequences of Oceanicola granulosus HTCC2516(T) and Oceanicola batsensis HTCC2597(TDelta).</title>
        <authorList>
            <person name="Thrash J.C."/>
            <person name="Cho J.C."/>
            <person name="Vergin K.L."/>
            <person name="Giovannoni S.J."/>
        </authorList>
    </citation>
    <scope>NUCLEOTIDE SEQUENCE [LARGE SCALE GENOMIC DNA]</scope>
    <source>
        <strain evidence="2">ATCC BAA-863 / DSM 15984 / KCTC 12145 / HTCC2597</strain>
    </source>
</reference>
<organism evidence="1 2">
    <name type="scientific">Pseudooceanicola batsensis (strain ATCC BAA-863 / DSM 15984 / KCTC 12145 / HTCC2597)</name>
    <name type="common">Oceanicola batsensis</name>
    <dbReference type="NCBI Taxonomy" id="252305"/>
    <lineage>
        <taxon>Bacteria</taxon>
        <taxon>Pseudomonadati</taxon>
        <taxon>Pseudomonadota</taxon>
        <taxon>Alphaproteobacteria</taxon>
        <taxon>Rhodobacterales</taxon>
        <taxon>Paracoccaceae</taxon>
        <taxon>Pseudooceanicola</taxon>
    </lineage>
</organism>
<accession>A3TTX0</accession>
<evidence type="ECO:0000313" key="1">
    <source>
        <dbReference type="EMBL" id="EAQ05097.1"/>
    </source>
</evidence>
<evidence type="ECO:0000313" key="2">
    <source>
        <dbReference type="Proteomes" id="UP000004318"/>
    </source>
</evidence>
<proteinExistence type="predicted"/>
<sequence>MLSFDDFIGADEVFLTGNMQKSRP</sequence>
<keyword evidence="2" id="KW-1185">Reference proteome</keyword>
<comment type="caution">
    <text evidence="1">The sequence shown here is derived from an EMBL/GenBank/DDBJ whole genome shotgun (WGS) entry which is preliminary data.</text>
</comment>
<protein>
    <submittedName>
        <fullName evidence="1">Uncharacterized protein</fullName>
    </submittedName>
</protein>
<dbReference type="HOGENOM" id="CLU_3421096_0_0_5"/>
<dbReference type="AlphaFoldDB" id="A3TTX0"/>